<gene>
    <name evidence="2" type="ORF">A3A52_02280</name>
</gene>
<comment type="caution">
    <text evidence="2">The sequence shown here is derived from an EMBL/GenBank/DDBJ whole genome shotgun (WGS) entry which is preliminary data.</text>
</comment>
<organism evidence="2 3">
    <name type="scientific">Candidatus Woesebacteria bacterium RIFCSPLOWO2_01_FULL_39_14</name>
    <dbReference type="NCBI Taxonomy" id="1802518"/>
    <lineage>
        <taxon>Bacteria</taxon>
        <taxon>Candidatus Woeseibacteriota</taxon>
    </lineage>
</organism>
<name>A0A1F8BBJ0_9BACT</name>
<dbReference type="AlphaFoldDB" id="A0A1F8BBJ0"/>
<sequence length="95" mass="11148">MAIPKFLQPYLASYNLSNLDQNNDKKLIITEILNKGDDVALHWLLKTYSSKDIKDVLRFPTRGMWMKSVLLYWIKILDVKLPQKVYQKAILNLNP</sequence>
<evidence type="ECO:0000259" key="1">
    <source>
        <dbReference type="Pfam" id="PF21956"/>
    </source>
</evidence>
<feature type="domain" description="DUF6922" evidence="1">
    <location>
        <begin position="14"/>
        <end position="57"/>
    </location>
</feature>
<dbReference type="InterPro" id="IPR053830">
    <property type="entry name" value="DUF6922"/>
</dbReference>
<evidence type="ECO:0000313" key="2">
    <source>
        <dbReference type="EMBL" id="OGM61383.1"/>
    </source>
</evidence>
<dbReference type="EMBL" id="MGHE01000045">
    <property type="protein sequence ID" value="OGM61383.1"/>
    <property type="molecule type" value="Genomic_DNA"/>
</dbReference>
<dbReference type="Proteomes" id="UP000177060">
    <property type="component" value="Unassembled WGS sequence"/>
</dbReference>
<proteinExistence type="predicted"/>
<evidence type="ECO:0000313" key="3">
    <source>
        <dbReference type="Proteomes" id="UP000177060"/>
    </source>
</evidence>
<protein>
    <recommendedName>
        <fullName evidence="1">DUF6922 domain-containing protein</fullName>
    </recommendedName>
</protein>
<accession>A0A1F8BBJ0</accession>
<dbReference type="Pfam" id="PF21956">
    <property type="entry name" value="DUF6922"/>
    <property type="match status" value="1"/>
</dbReference>
<reference evidence="2 3" key="1">
    <citation type="journal article" date="2016" name="Nat. Commun.">
        <title>Thousands of microbial genomes shed light on interconnected biogeochemical processes in an aquifer system.</title>
        <authorList>
            <person name="Anantharaman K."/>
            <person name="Brown C.T."/>
            <person name="Hug L.A."/>
            <person name="Sharon I."/>
            <person name="Castelle C.J."/>
            <person name="Probst A.J."/>
            <person name="Thomas B.C."/>
            <person name="Singh A."/>
            <person name="Wilkins M.J."/>
            <person name="Karaoz U."/>
            <person name="Brodie E.L."/>
            <person name="Williams K.H."/>
            <person name="Hubbard S.S."/>
            <person name="Banfield J.F."/>
        </authorList>
    </citation>
    <scope>NUCLEOTIDE SEQUENCE [LARGE SCALE GENOMIC DNA]</scope>
</reference>